<dbReference type="InterPro" id="IPR011250">
    <property type="entry name" value="OMP/PagP_B-barrel"/>
</dbReference>
<dbReference type="InterPro" id="IPR025737">
    <property type="entry name" value="FApF"/>
</dbReference>
<keyword evidence="2" id="KW-1185">Reference proteome</keyword>
<dbReference type="SUPFAM" id="SSF56925">
    <property type="entry name" value="OMPA-like"/>
    <property type="match status" value="1"/>
</dbReference>
<dbReference type="EMBL" id="CP003238">
    <property type="protein sequence ID" value="AFK56079.1"/>
    <property type="molecule type" value="Genomic_DNA"/>
</dbReference>
<geneLocation type="plasmid" evidence="1 2">
    <name>pTM2</name>
</geneLocation>
<proteinExistence type="predicted"/>
<reference evidence="1 2" key="1">
    <citation type="journal article" date="2012" name="J. Am. Chem. Soc.">
        <title>Bacterial biosynthesis and maturation of the didemnin anti-cancer agents.</title>
        <authorList>
            <person name="Xu Y."/>
            <person name="Kersten R.D."/>
            <person name="Nam S.J."/>
            <person name="Lu L."/>
            <person name="Al-Suwailem A.M."/>
            <person name="Zheng H."/>
            <person name="Fenical W."/>
            <person name="Dorrestein P.C."/>
            <person name="Moore B.S."/>
            <person name="Qian P.Y."/>
        </authorList>
    </citation>
    <scope>NUCLEOTIDE SEQUENCE [LARGE SCALE GENOMIC DNA]</scope>
    <source>
        <strain evidence="1 2">KA081020-065</strain>
    </source>
</reference>
<dbReference type="Pfam" id="PF13557">
    <property type="entry name" value="Phenol_MetA_deg"/>
    <property type="match status" value="1"/>
</dbReference>
<dbReference type="HOGENOM" id="CLU_969415_0_0_5"/>
<dbReference type="RefSeq" id="WP_014752832.1">
    <property type="nucleotide sequence ID" value="NC_017966.1"/>
</dbReference>
<gene>
    <name evidence="1" type="ordered locus">TMO_b0071</name>
</gene>
<evidence type="ECO:0000313" key="2">
    <source>
        <dbReference type="Proteomes" id="UP000005258"/>
    </source>
</evidence>
<accession>I3TTJ1</accession>
<dbReference type="AlphaFoldDB" id="I3TTJ1"/>
<organism evidence="1 2">
    <name type="scientific">Tistrella mobilis (strain KA081020-065)</name>
    <dbReference type="NCBI Taxonomy" id="1110502"/>
    <lineage>
        <taxon>Bacteria</taxon>
        <taxon>Pseudomonadati</taxon>
        <taxon>Pseudomonadota</taxon>
        <taxon>Alphaproteobacteria</taxon>
        <taxon>Geminicoccales</taxon>
        <taxon>Geminicoccaceae</taxon>
        <taxon>Tistrella</taxon>
    </lineage>
</organism>
<dbReference type="Proteomes" id="UP000005258">
    <property type="component" value="Plasmid pTM2"/>
</dbReference>
<dbReference type="KEGG" id="tmo:TMO_b0071"/>
<keyword evidence="1" id="KW-0614">Plasmid</keyword>
<protein>
    <submittedName>
        <fullName evidence="1">Periplasmic protein</fullName>
    </submittedName>
</protein>
<evidence type="ECO:0000313" key="1">
    <source>
        <dbReference type="EMBL" id="AFK56079.1"/>
    </source>
</evidence>
<sequence>MITRDYGLHRLHICMALLLAAIFISISNSSEASQISKNSAKENRNIVEIEDFLPGTGDVTVSIGADFSYLNQDSNTFAFGLAPQGNVITLVPFSVPSNRQTYSFSAAAAVTYGITERLSLGARIRGTAEFTEIQTGGHYTKRDDKYEISDISLTGNYKITPITESPYYYIFGEYRFLEMEDDVSIGHSYAFGAGIGWLEDPILISLGLAFSSVDVRDPESSLNFSGRYMMAFPAIAFSVNEKINLTSGVSLGYMLDDMPHGAGGSSFSSAMAFGLSYRMSRQTALNLNTRFGLADNESVGMHGTWIYRF</sequence>
<name>I3TTJ1_TISMK</name>